<comment type="similarity">
    <text evidence="2">Belongs to the TMC family.</text>
</comment>
<keyword evidence="4 6" id="KW-1133">Transmembrane helix</keyword>
<feature type="transmembrane region" description="Helical" evidence="6">
    <location>
        <begin position="616"/>
        <end position="638"/>
    </location>
</feature>
<evidence type="ECO:0000256" key="6">
    <source>
        <dbReference type="SAM" id="Phobius"/>
    </source>
</evidence>
<evidence type="ECO:0000313" key="9">
    <source>
        <dbReference type="Proteomes" id="UP000271974"/>
    </source>
</evidence>
<evidence type="ECO:0000313" key="8">
    <source>
        <dbReference type="EMBL" id="RUS81072.1"/>
    </source>
</evidence>
<dbReference type="InterPro" id="IPR012496">
    <property type="entry name" value="TMC_dom"/>
</dbReference>
<comment type="subcellular location">
    <subcellularLocation>
        <location evidence="1">Membrane</location>
        <topology evidence="1">Multi-pass membrane protein</topology>
    </subcellularLocation>
</comment>
<feature type="transmembrane region" description="Helical" evidence="6">
    <location>
        <begin position="301"/>
        <end position="323"/>
    </location>
</feature>
<reference evidence="8 9" key="1">
    <citation type="submission" date="2019-01" db="EMBL/GenBank/DDBJ databases">
        <title>A draft genome assembly of the solar-powered sea slug Elysia chlorotica.</title>
        <authorList>
            <person name="Cai H."/>
            <person name="Li Q."/>
            <person name="Fang X."/>
            <person name="Li J."/>
            <person name="Curtis N.E."/>
            <person name="Altenburger A."/>
            <person name="Shibata T."/>
            <person name="Feng M."/>
            <person name="Maeda T."/>
            <person name="Schwartz J.A."/>
            <person name="Shigenobu S."/>
            <person name="Lundholm N."/>
            <person name="Nishiyama T."/>
            <person name="Yang H."/>
            <person name="Hasebe M."/>
            <person name="Li S."/>
            <person name="Pierce S.K."/>
            <person name="Wang J."/>
        </authorList>
    </citation>
    <scope>NUCLEOTIDE SEQUENCE [LARGE SCALE GENOMIC DNA]</scope>
    <source>
        <strain evidence="8">EC2010</strain>
        <tissue evidence="8">Whole organism of an adult</tissue>
    </source>
</reference>
<feature type="transmembrane region" description="Helical" evidence="6">
    <location>
        <begin position="394"/>
        <end position="416"/>
    </location>
</feature>
<evidence type="ECO:0000256" key="1">
    <source>
        <dbReference type="ARBA" id="ARBA00004141"/>
    </source>
</evidence>
<accession>A0A3S0ZMC0</accession>
<evidence type="ECO:0000256" key="4">
    <source>
        <dbReference type="ARBA" id="ARBA00022989"/>
    </source>
</evidence>
<evidence type="ECO:0000259" key="7">
    <source>
        <dbReference type="Pfam" id="PF07810"/>
    </source>
</evidence>
<keyword evidence="9" id="KW-1185">Reference proteome</keyword>
<comment type="caution">
    <text evidence="8">The sequence shown here is derived from an EMBL/GenBank/DDBJ whole genome shotgun (WGS) entry which is preliminary data.</text>
</comment>
<dbReference type="STRING" id="188477.A0A3S0ZMC0"/>
<dbReference type="GO" id="GO:0008381">
    <property type="term" value="F:mechanosensitive monoatomic ion channel activity"/>
    <property type="evidence" value="ECO:0007669"/>
    <property type="project" value="TreeGrafter"/>
</dbReference>
<dbReference type="GO" id="GO:0005886">
    <property type="term" value="C:plasma membrane"/>
    <property type="evidence" value="ECO:0007669"/>
    <property type="project" value="InterPro"/>
</dbReference>
<sequence length="781" mass="89998">MASENNLSTFQDNGVSRRLVAANAQYSLSDEEDNLTPNHHSGTQYMLSNGDIVTPVSQGMVIDEMEESIFDQSMVELRKELPSRQLDTLTESVTWTSMRKRATSIYHITMTSNQRQEDEIVESLEREIDLVDSSPQDIDEAVRTMPTTLSRKRSIKRKLSSRRKRKLTRTKLVKYWFAMLWQQTKYQLRKWRRIFDLWSSHLTVIEGCFGTSVASYFIFLKWVLLMNIPIFLLTFGFLVIPQILYRFHQLEPSGYAGNSESFTGIELLTGSGFFTNTEMYYGFYTDKAVEAVTNLEYKMKYAYLLTCGGYYLFCLILLGYSYLKSYRKYYIDAGGTISLYYFNLVYCGWDYGIKSHEASVLKQSSIYQEIKEYLAGKNVNQRRNKSHQAFCNKWAFIILAWAVVVSLLAASGYITYTVSNKLSIKTALDNSTSIPVVSPLAMPVVLSSIQLFVPMIFTFLETSENYSQPKYELYVHMFRDMALKATMLAVLVYFWFKIAASKLECWETFVGEEIYRLVIVDLIFTLGYSFFMEFCRKLFSLKWRSIERAEFATGRHTLELVYSQSLCWLGLFYSPLLPVVVILKLIIIFYIKRFSVVQNCRPSLKPWRASRTHTIFVGYLFIFFILSCVAVGFGIFLVKPSTACGPYKNYDTSYQVMTDLIDKWKADNHIVKEIFSFISSPGFISGLLVFLGMVLYYTRTVMLSHRERVEQFKMQLASEGKDKKFLLNLLNQVRVRGRRVSKHPGPTLHKTMEAISPAQKAGGKVFVKSVAEGALIAPSNI</sequence>
<feature type="transmembrane region" description="Helical" evidence="6">
    <location>
        <begin position="195"/>
        <end position="218"/>
    </location>
</feature>
<dbReference type="InterPro" id="IPR038900">
    <property type="entry name" value="TMC"/>
</dbReference>
<feature type="transmembrane region" description="Helical" evidence="6">
    <location>
        <begin position="481"/>
        <end position="499"/>
    </location>
</feature>
<dbReference type="Pfam" id="PF07810">
    <property type="entry name" value="TMC"/>
    <property type="match status" value="1"/>
</dbReference>
<proteinExistence type="inferred from homology"/>
<dbReference type="AlphaFoldDB" id="A0A3S0ZMC0"/>
<feature type="transmembrane region" description="Helical" evidence="6">
    <location>
        <begin position="674"/>
        <end position="698"/>
    </location>
</feature>
<dbReference type="OrthoDB" id="1936208at2759"/>
<dbReference type="EMBL" id="RQTK01000356">
    <property type="protein sequence ID" value="RUS81072.1"/>
    <property type="molecule type" value="Genomic_DNA"/>
</dbReference>
<gene>
    <name evidence="8" type="ORF">EGW08_011158</name>
</gene>
<feature type="domain" description="TMC" evidence="7">
    <location>
        <begin position="505"/>
        <end position="610"/>
    </location>
</feature>
<organism evidence="8 9">
    <name type="scientific">Elysia chlorotica</name>
    <name type="common">Eastern emerald elysia</name>
    <name type="synonym">Sea slug</name>
    <dbReference type="NCBI Taxonomy" id="188477"/>
    <lineage>
        <taxon>Eukaryota</taxon>
        <taxon>Metazoa</taxon>
        <taxon>Spiralia</taxon>
        <taxon>Lophotrochozoa</taxon>
        <taxon>Mollusca</taxon>
        <taxon>Gastropoda</taxon>
        <taxon>Heterobranchia</taxon>
        <taxon>Euthyneura</taxon>
        <taxon>Panpulmonata</taxon>
        <taxon>Sacoglossa</taxon>
        <taxon>Placobranchoidea</taxon>
        <taxon>Plakobranchidae</taxon>
        <taxon>Elysia</taxon>
    </lineage>
</organism>
<dbReference type="PANTHER" id="PTHR23302">
    <property type="entry name" value="TRANSMEMBRANE CHANNEL-RELATED"/>
    <property type="match status" value="1"/>
</dbReference>
<evidence type="ECO:0000256" key="5">
    <source>
        <dbReference type="ARBA" id="ARBA00023136"/>
    </source>
</evidence>
<keyword evidence="5 6" id="KW-0472">Membrane</keyword>
<feature type="transmembrane region" description="Helical" evidence="6">
    <location>
        <begin position="224"/>
        <end position="245"/>
    </location>
</feature>
<evidence type="ECO:0000256" key="2">
    <source>
        <dbReference type="ARBA" id="ARBA00006510"/>
    </source>
</evidence>
<feature type="transmembrane region" description="Helical" evidence="6">
    <location>
        <begin position="329"/>
        <end position="349"/>
    </location>
</feature>
<feature type="transmembrane region" description="Helical" evidence="6">
    <location>
        <begin position="579"/>
        <end position="595"/>
    </location>
</feature>
<evidence type="ECO:0000256" key="3">
    <source>
        <dbReference type="ARBA" id="ARBA00022692"/>
    </source>
</evidence>
<feature type="transmembrane region" description="Helical" evidence="6">
    <location>
        <begin position="514"/>
        <end position="535"/>
    </location>
</feature>
<dbReference type="PANTHER" id="PTHR23302:SF43">
    <property type="entry name" value="TMC DOMAIN-CONTAINING PROTEIN"/>
    <property type="match status" value="1"/>
</dbReference>
<protein>
    <recommendedName>
        <fullName evidence="7">TMC domain-containing protein</fullName>
    </recommendedName>
</protein>
<dbReference type="Proteomes" id="UP000271974">
    <property type="component" value="Unassembled WGS sequence"/>
</dbReference>
<keyword evidence="3 6" id="KW-0812">Transmembrane</keyword>
<feature type="transmembrane region" description="Helical" evidence="6">
    <location>
        <begin position="436"/>
        <end position="460"/>
    </location>
</feature>
<name>A0A3S0ZMC0_ELYCH</name>